<gene>
    <name evidence="1" type="ORF">G7K_1200-t1</name>
</gene>
<reference evidence="1 2" key="2">
    <citation type="journal article" date="2014" name="J. Gen. Appl. Microbiol.">
        <title>The early diverging ascomycetous budding yeast Saitoella complicata has three histone deacetylases belonging to the Clr6, Hos2, and Rpd3 lineages.</title>
        <authorList>
            <person name="Nishida H."/>
            <person name="Matsumoto T."/>
            <person name="Kondo S."/>
            <person name="Hamamoto M."/>
            <person name="Yoshikawa H."/>
        </authorList>
    </citation>
    <scope>NUCLEOTIDE SEQUENCE [LARGE SCALE GENOMIC DNA]</scope>
    <source>
        <strain evidence="1 2">NRRL Y-17804</strain>
    </source>
</reference>
<dbReference type="AlphaFoldDB" id="A0A0E9NBB6"/>
<protein>
    <submittedName>
        <fullName evidence="1">Uncharacterized protein</fullName>
    </submittedName>
</protein>
<sequence length="105" mass="11859">MHYQLSISFSASAISTDVCPCDFLTFPTNRELLSRYILPCIARCIADEPRYVMTTSQSILRQSNPLFRVRPDYPPIFLRPGHFGGAARIGRSGKEMTQVSCQVEE</sequence>
<evidence type="ECO:0000313" key="2">
    <source>
        <dbReference type="Proteomes" id="UP000033140"/>
    </source>
</evidence>
<comment type="caution">
    <text evidence="1">The sequence shown here is derived from an EMBL/GenBank/DDBJ whole genome shotgun (WGS) entry which is preliminary data.</text>
</comment>
<proteinExistence type="predicted"/>
<keyword evidence="2" id="KW-1185">Reference proteome</keyword>
<organism evidence="1 2">
    <name type="scientific">Saitoella complicata (strain BCRC 22490 / CBS 7301 / JCM 7358 / NBRC 10748 / NRRL Y-17804)</name>
    <dbReference type="NCBI Taxonomy" id="698492"/>
    <lineage>
        <taxon>Eukaryota</taxon>
        <taxon>Fungi</taxon>
        <taxon>Dikarya</taxon>
        <taxon>Ascomycota</taxon>
        <taxon>Taphrinomycotina</taxon>
        <taxon>Taphrinomycotina incertae sedis</taxon>
        <taxon>Saitoella</taxon>
    </lineage>
</organism>
<reference evidence="1 2" key="3">
    <citation type="journal article" date="2015" name="Genome Announc.">
        <title>Draft Genome Sequence of the Archiascomycetous Yeast Saitoella complicata.</title>
        <authorList>
            <person name="Yamauchi K."/>
            <person name="Kondo S."/>
            <person name="Hamamoto M."/>
            <person name="Takahashi Y."/>
            <person name="Ogura Y."/>
            <person name="Hayashi T."/>
            <person name="Nishida H."/>
        </authorList>
    </citation>
    <scope>NUCLEOTIDE SEQUENCE [LARGE SCALE GENOMIC DNA]</scope>
    <source>
        <strain evidence="1 2">NRRL Y-17804</strain>
    </source>
</reference>
<name>A0A0E9NBB6_SAICN</name>
<evidence type="ECO:0000313" key="1">
    <source>
        <dbReference type="EMBL" id="GAO46986.1"/>
    </source>
</evidence>
<dbReference type="Proteomes" id="UP000033140">
    <property type="component" value="Unassembled WGS sequence"/>
</dbReference>
<accession>A0A0E9NBB6</accession>
<reference evidence="1 2" key="1">
    <citation type="journal article" date="2011" name="J. Gen. Appl. Microbiol.">
        <title>Draft genome sequencing of the enigmatic yeast Saitoella complicata.</title>
        <authorList>
            <person name="Nishida H."/>
            <person name="Hamamoto M."/>
            <person name="Sugiyama J."/>
        </authorList>
    </citation>
    <scope>NUCLEOTIDE SEQUENCE [LARGE SCALE GENOMIC DNA]</scope>
    <source>
        <strain evidence="1 2">NRRL Y-17804</strain>
    </source>
</reference>
<dbReference type="EMBL" id="BACD03000006">
    <property type="protein sequence ID" value="GAO46986.1"/>
    <property type="molecule type" value="Genomic_DNA"/>
</dbReference>